<proteinExistence type="predicted"/>
<reference evidence="1" key="1">
    <citation type="submission" date="2021-01" db="EMBL/GenBank/DDBJ databases">
        <authorList>
            <person name="Corre E."/>
            <person name="Pelletier E."/>
            <person name="Niang G."/>
            <person name="Scheremetjew M."/>
            <person name="Finn R."/>
            <person name="Kale V."/>
            <person name="Holt S."/>
            <person name="Cochrane G."/>
            <person name="Meng A."/>
            <person name="Brown T."/>
            <person name="Cohen L."/>
        </authorList>
    </citation>
    <scope>NUCLEOTIDE SEQUENCE</scope>
    <source>
        <strain evidence="1">UTEX LB 985</strain>
    </source>
</reference>
<accession>A0A7S2HXT5</accession>
<dbReference type="AlphaFoldDB" id="A0A7S2HXT5"/>
<gene>
    <name evidence="1" type="ORF">CBRE1094_LOCUS29781</name>
</gene>
<protein>
    <submittedName>
        <fullName evidence="1">Uncharacterized protein</fullName>
    </submittedName>
</protein>
<organism evidence="1">
    <name type="scientific">Haptolina brevifila</name>
    <dbReference type="NCBI Taxonomy" id="156173"/>
    <lineage>
        <taxon>Eukaryota</taxon>
        <taxon>Haptista</taxon>
        <taxon>Haptophyta</taxon>
        <taxon>Prymnesiophyceae</taxon>
        <taxon>Prymnesiales</taxon>
        <taxon>Prymnesiaceae</taxon>
        <taxon>Haptolina</taxon>
    </lineage>
</organism>
<dbReference type="EMBL" id="HBGU01054481">
    <property type="protein sequence ID" value="CAD9503380.1"/>
    <property type="molecule type" value="Transcribed_RNA"/>
</dbReference>
<name>A0A7S2HXT5_9EUKA</name>
<sequence length="122" mass="12611">MSCQEQAALEAGAHTSSVFATAARHLAESLLAKLPPIAGPAPVRTLLVIVGVEGLARRNGRGGDGSELKPYAVPLVHTTVASLLLEHPSIHVHLASTEDKAMEFVGIVAAVCNDEALLTQSA</sequence>
<evidence type="ECO:0000313" key="1">
    <source>
        <dbReference type="EMBL" id="CAD9503380.1"/>
    </source>
</evidence>